<keyword evidence="1" id="KW-0808">Transferase</keyword>
<name>A0A1F5RE14_9BACT</name>
<dbReference type="InterPro" id="IPR016181">
    <property type="entry name" value="Acyl_CoA_acyltransferase"/>
</dbReference>
<evidence type="ECO:0000313" key="5">
    <source>
        <dbReference type="Proteomes" id="UP000177230"/>
    </source>
</evidence>
<evidence type="ECO:0000313" key="4">
    <source>
        <dbReference type="EMBL" id="OGF12730.1"/>
    </source>
</evidence>
<dbReference type="Proteomes" id="UP000177230">
    <property type="component" value="Unassembled WGS sequence"/>
</dbReference>
<sequence>MKIRKLTIKDYPELMKLWSRAKLPAKPKGRDSRAHIAKEMKQNPDFFIGAFDKDLMIGSVIASHDGRKGWLNRVAVGPDYRGQGVAQALTVAGEKALRKHGIKIFGLLIHEYNQASLNLAKKMGYLVHTDILYLTKRDGDHI</sequence>
<gene>
    <name evidence="4" type="ORF">A2024_07935</name>
</gene>
<dbReference type="CDD" id="cd04301">
    <property type="entry name" value="NAT_SF"/>
    <property type="match status" value="1"/>
</dbReference>
<dbReference type="InterPro" id="IPR000182">
    <property type="entry name" value="GNAT_dom"/>
</dbReference>
<protein>
    <recommendedName>
        <fullName evidence="3">N-acetyltransferase domain-containing protein</fullName>
    </recommendedName>
</protein>
<reference evidence="4 5" key="1">
    <citation type="journal article" date="2016" name="Nat. Commun.">
        <title>Thousands of microbial genomes shed light on interconnected biogeochemical processes in an aquifer system.</title>
        <authorList>
            <person name="Anantharaman K."/>
            <person name="Brown C.T."/>
            <person name="Hug L.A."/>
            <person name="Sharon I."/>
            <person name="Castelle C.J."/>
            <person name="Probst A.J."/>
            <person name="Thomas B.C."/>
            <person name="Singh A."/>
            <person name="Wilkins M.J."/>
            <person name="Karaoz U."/>
            <person name="Brodie E.L."/>
            <person name="Williams K.H."/>
            <person name="Hubbard S.S."/>
            <person name="Banfield J.F."/>
        </authorList>
    </citation>
    <scope>NUCLEOTIDE SEQUENCE [LARGE SCALE GENOMIC DNA]</scope>
</reference>
<dbReference type="GO" id="GO:0016747">
    <property type="term" value="F:acyltransferase activity, transferring groups other than amino-acyl groups"/>
    <property type="evidence" value="ECO:0007669"/>
    <property type="project" value="InterPro"/>
</dbReference>
<dbReference type="SUPFAM" id="SSF55729">
    <property type="entry name" value="Acyl-CoA N-acyltransferases (Nat)"/>
    <property type="match status" value="1"/>
</dbReference>
<dbReference type="EMBL" id="MFFM01000032">
    <property type="protein sequence ID" value="OGF12730.1"/>
    <property type="molecule type" value="Genomic_DNA"/>
</dbReference>
<evidence type="ECO:0000259" key="3">
    <source>
        <dbReference type="PROSITE" id="PS51186"/>
    </source>
</evidence>
<dbReference type="PANTHER" id="PTHR43072:SF51">
    <property type="entry name" value="ABC SUPERFAMILY TRANSPORT PROTEIN"/>
    <property type="match status" value="1"/>
</dbReference>
<dbReference type="Pfam" id="PF00583">
    <property type="entry name" value="Acetyltransf_1"/>
    <property type="match status" value="1"/>
</dbReference>
<evidence type="ECO:0000256" key="1">
    <source>
        <dbReference type="ARBA" id="ARBA00022679"/>
    </source>
</evidence>
<proteinExistence type="predicted"/>
<keyword evidence="2" id="KW-0012">Acyltransferase</keyword>
<accession>A0A1F5RE14</accession>
<feature type="domain" description="N-acetyltransferase" evidence="3">
    <location>
        <begin position="1"/>
        <end position="142"/>
    </location>
</feature>
<dbReference type="PROSITE" id="PS51186">
    <property type="entry name" value="GNAT"/>
    <property type="match status" value="1"/>
</dbReference>
<evidence type="ECO:0000256" key="2">
    <source>
        <dbReference type="ARBA" id="ARBA00023315"/>
    </source>
</evidence>
<dbReference type="Gene3D" id="3.40.630.30">
    <property type="match status" value="1"/>
</dbReference>
<dbReference type="AlphaFoldDB" id="A0A1F5RE14"/>
<dbReference type="PANTHER" id="PTHR43072">
    <property type="entry name" value="N-ACETYLTRANSFERASE"/>
    <property type="match status" value="1"/>
</dbReference>
<comment type="caution">
    <text evidence="4">The sequence shown here is derived from an EMBL/GenBank/DDBJ whole genome shotgun (WGS) entry which is preliminary data.</text>
</comment>
<organism evidence="4 5">
    <name type="scientific">Candidatus Edwardsbacteria bacterium GWF2_54_11</name>
    <dbReference type="NCBI Taxonomy" id="1817851"/>
    <lineage>
        <taxon>Bacteria</taxon>
        <taxon>Candidatus Edwardsiibacteriota</taxon>
    </lineage>
</organism>